<reference evidence="2" key="1">
    <citation type="journal article" date="2021" name="PeerJ">
        <title>Extensive microbial diversity within the chicken gut microbiome revealed by metagenomics and culture.</title>
        <authorList>
            <person name="Gilroy R."/>
            <person name="Ravi A."/>
            <person name="Getino M."/>
            <person name="Pursley I."/>
            <person name="Horton D.L."/>
            <person name="Alikhan N.F."/>
            <person name="Baker D."/>
            <person name="Gharbi K."/>
            <person name="Hall N."/>
            <person name="Watson M."/>
            <person name="Adriaenssens E.M."/>
            <person name="Foster-Nyarko E."/>
            <person name="Jarju S."/>
            <person name="Secka A."/>
            <person name="Antonio M."/>
            <person name="Oren A."/>
            <person name="Chaudhuri R.R."/>
            <person name="La Ragione R."/>
            <person name="Hildebrand F."/>
            <person name="Pallen M.J."/>
        </authorList>
    </citation>
    <scope>NUCLEOTIDE SEQUENCE</scope>
    <source>
        <strain evidence="2">ChiSjej2B20-11307</strain>
    </source>
</reference>
<keyword evidence="1" id="KW-0812">Transmembrane</keyword>
<gene>
    <name evidence="2" type="ORF">H9798_06095</name>
</gene>
<evidence type="ECO:0000313" key="2">
    <source>
        <dbReference type="EMBL" id="HJA06706.1"/>
    </source>
</evidence>
<name>A0A9D2KJJ5_9FIRM</name>
<proteinExistence type="predicted"/>
<keyword evidence="1" id="KW-1133">Transmembrane helix</keyword>
<feature type="transmembrane region" description="Helical" evidence="1">
    <location>
        <begin position="104"/>
        <end position="123"/>
    </location>
</feature>
<reference evidence="2" key="2">
    <citation type="submission" date="2021-04" db="EMBL/GenBank/DDBJ databases">
        <authorList>
            <person name="Gilroy R."/>
        </authorList>
    </citation>
    <scope>NUCLEOTIDE SEQUENCE</scope>
    <source>
        <strain evidence="2">ChiSjej2B20-11307</strain>
    </source>
</reference>
<organism evidence="2 3">
    <name type="scientific">Candidatus Mediterraneibacter pullicola</name>
    <dbReference type="NCBI Taxonomy" id="2838682"/>
    <lineage>
        <taxon>Bacteria</taxon>
        <taxon>Bacillati</taxon>
        <taxon>Bacillota</taxon>
        <taxon>Clostridia</taxon>
        <taxon>Lachnospirales</taxon>
        <taxon>Lachnospiraceae</taxon>
        <taxon>Mediterraneibacter</taxon>
    </lineage>
</organism>
<accession>A0A9D2KJJ5</accession>
<evidence type="ECO:0000313" key="3">
    <source>
        <dbReference type="Proteomes" id="UP000824223"/>
    </source>
</evidence>
<feature type="transmembrane region" description="Helical" evidence="1">
    <location>
        <begin position="128"/>
        <end position="144"/>
    </location>
</feature>
<keyword evidence="1" id="KW-0472">Membrane</keyword>
<feature type="transmembrane region" description="Helical" evidence="1">
    <location>
        <begin position="45"/>
        <end position="65"/>
    </location>
</feature>
<feature type="transmembrane region" description="Helical" evidence="1">
    <location>
        <begin position="77"/>
        <end position="98"/>
    </location>
</feature>
<sequence>MSEQAIMEGDHRYKIFNRDVIKYISMFTMLLNHIAQGFLTNGTMVYKLMQSIGYFTAPVMIYFLVEGYYYTHSRKKYFLRLFLFAVLSEFPFCLLFGLANYGRLAFYGMNMLFTLCLCFLLICAMENWSSNILKAGVIIAVFFVSRYFDWPYYAPLFTLLFLLARKSGRKPMLAASFAVPAVLFGVYYNIVPYILYVGVVPPIAVLYCVMDIAAIALAGVCIMCFYNGKRIERGRTFSKWFFYLFYPVHLTVLSLLLYVRL</sequence>
<dbReference type="Proteomes" id="UP000824223">
    <property type="component" value="Unassembled WGS sequence"/>
</dbReference>
<dbReference type="EMBL" id="DXAK01000030">
    <property type="protein sequence ID" value="HJA06706.1"/>
    <property type="molecule type" value="Genomic_DNA"/>
</dbReference>
<dbReference type="InterPro" id="IPR008875">
    <property type="entry name" value="TraX"/>
</dbReference>
<feature type="transmembrane region" description="Helical" evidence="1">
    <location>
        <begin position="204"/>
        <end position="228"/>
    </location>
</feature>
<feature type="transmembrane region" description="Helical" evidence="1">
    <location>
        <begin position="177"/>
        <end position="198"/>
    </location>
</feature>
<dbReference type="AlphaFoldDB" id="A0A9D2KJJ5"/>
<feature type="transmembrane region" description="Helical" evidence="1">
    <location>
        <begin position="20"/>
        <end position="39"/>
    </location>
</feature>
<feature type="transmembrane region" description="Helical" evidence="1">
    <location>
        <begin position="240"/>
        <end position="259"/>
    </location>
</feature>
<dbReference type="Pfam" id="PF05857">
    <property type="entry name" value="TraX"/>
    <property type="match status" value="1"/>
</dbReference>
<protein>
    <submittedName>
        <fullName evidence="2">Conjugal transfer protein TraX</fullName>
    </submittedName>
</protein>
<comment type="caution">
    <text evidence="2">The sequence shown here is derived from an EMBL/GenBank/DDBJ whole genome shotgun (WGS) entry which is preliminary data.</text>
</comment>
<evidence type="ECO:0000256" key="1">
    <source>
        <dbReference type="SAM" id="Phobius"/>
    </source>
</evidence>